<evidence type="ECO:0000256" key="11">
    <source>
        <dbReference type="PROSITE-ProRule" id="PRU10144"/>
    </source>
</evidence>
<evidence type="ECO:0000256" key="13">
    <source>
        <dbReference type="SAM" id="SignalP"/>
    </source>
</evidence>
<keyword evidence="7 12" id="KW-0798">TonB box</keyword>
<dbReference type="PANTHER" id="PTHR30069">
    <property type="entry name" value="TONB-DEPENDENT OUTER MEMBRANE RECEPTOR"/>
    <property type="match status" value="1"/>
</dbReference>
<evidence type="ECO:0000256" key="1">
    <source>
        <dbReference type="ARBA" id="ARBA00004571"/>
    </source>
</evidence>
<reference evidence="16 17" key="1">
    <citation type="submission" date="2017-03" db="EMBL/GenBank/DDBJ databases">
        <title>Genome sequencing of Shewanella japonica KCTC 22435.</title>
        <authorList>
            <person name="Kim K.M."/>
        </authorList>
    </citation>
    <scope>NUCLEOTIDE SEQUENCE [LARGE SCALE GENOMIC DNA]</scope>
    <source>
        <strain evidence="16 17">KCTC 22435</strain>
    </source>
</reference>
<dbReference type="PANTHER" id="PTHR30069:SF41">
    <property type="entry name" value="HEME_HEMOPEXIN UTILIZATION PROTEIN C"/>
    <property type="match status" value="1"/>
</dbReference>
<evidence type="ECO:0000256" key="12">
    <source>
        <dbReference type="RuleBase" id="RU003357"/>
    </source>
</evidence>
<keyword evidence="5 10" id="KW-0812">Transmembrane</keyword>
<organism evidence="16 17">
    <name type="scientific">Shewanella japonica</name>
    <dbReference type="NCBI Taxonomy" id="93973"/>
    <lineage>
        <taxon>Bacteria</taxon>
        <taxon>Pseudomonadati</taxon>
        <taxon>Pseudomonadota</taxon>
        <taxon>Gammaproteobacteria</taxon>
        <taxon>Alteromonadales</taxon>
        <taxon>Shewanellaceae</taxon>
        <taxon>Shewanella</taxon>
    </lineage>
</organism>
<dbReference type="InterPro" id="IPR036942">
    <property type="entry name" value="Beta-barrel_TonB_sf"/>
</dbReference>
<dbReference type="Pfam" id="PF07715">
    <property type="entry name" value="Plug"/>
    <property type="match status" value="1"/>
</dbReference>
<keyword evidence="4 10" id="KW-1134">Transmembrane beta strand</keyword>
<feature type="short sequence motif" description="TonB C-terminal box" evidence="11">
    <location>
        <begin position="686"/>
        <end position="703"/>
    </location>
</feature>
<feature type="domain" description="TonB-dependent receptor-like beta-barrel" evidence="14">
    <location>
        <begin position="241"/>
        <end position="661"/>
    </location>
</feature>
<dbReference type="Gene3D" id="2.170.130.10">
    <property type="entry name" value="TonB-dependent receptor, plug domain"/>
    <property type="match status" value="1"/>
</dbReference>
<accession>A0ABM6JPT3</accession>
<dbReference type="Gene3D" id="2.40.170.20">
    <property type="entry name" value="TonB-dependent receptor, beta-barrel domain"/>
    <property type="match status" value="1"/>
</dbReference>
<keyword evidence="6 13" id="KW-0732">Signal</keyword>
<evidence type="ECO:0000259" key="15">
    <source>
        <dbReference type="Pfam" id="PF07715"/>
    </source>
</evidence>
<evidence type="ECO:0000256" key="5">
    <source>
        <dbReference type="ARBA" id="ARBA00022692"/>
    </source>
</evidence>
<dbReference type="RefSeq" id="WP_080917257.1">
    <property type="nucleotide sequence ID" value="NZ_CP020472.1"/>
</dbReference>
<dbReference type="PROSITE" id="PS01156">
    <property type="entry name" value="TONB_DEPENDENT_REC_2"/>
    <property type="match status" value="1"/>
</dbReference>
<dbReference type="InterPro" id="IPR039426">
    <property type="entry name" value="TonB-dep_rcpt-like"/>
</dbReference>
<evidence type="ECO:0000256" key="7">
    <source>
        <dbReference type="ARBA" id="ARBA00023077"/>
    </source>
</evidence>
<evidence type="ECO:0000256" key="3">
    <source>
        <dbReference type="ARBA" id="ARBA00022448"/>
    </source>
</evidence>
<comment type="similarity">
    <text evidence="2 10 12">Belongs to the TonB-dependent receptor family.</text>
</comment>
<dbReference type="SUPFAM" id="SSF56935">
    <property type="entry name" value="Porins"/>
    <property type="match status" value="1"/>
</dbReference>
<evidence type="ECO:0000313" key="17">
    <source>
        <dbReference type="Proteomes" id="UP000191820"/>
    </source>
</evidence>
<dbReference type="CDD" id="cd01347">
    <property type="entry name" value="ligand_gated_channel"/>
    <property type="match status" value="1"/>
</dbReference>
<evidence type="ECO:0000313" key="16">
    <source>
        <dbReference type="EMBL" id="ARD24357.1"/>
    </source>
</evidence>
<dbReference type="InterPro" id="IPR000531">
    <property type="entry name" value="Beta-barrel_TonB"/>
</dbReference>
<comment type="subcellular location">
    <subcellularLocation>
        <location evidence="1 10">Cell outer membrane</location>
        <topology evidence="1 10">Multi-pass membrane protein</topology>
    </subcellularLocation>
</comment>
<dbReference type="Proteomes" id="UP000191820">
    <property type="component" value="Chromosome"/>
</dbReference>
<name>A0ABM6JPT3_9GAMM</name>
<keyword evidence="9 10" id="KW-0998">Cell outer membrane</keyword>
<evidence type="ECO:0000256" key="2">
    <source>
        <dbReference type="ARBA" id="ARBA00009810"/>
    </source>
</evidence>
<dbReference type="Pfam" id="PF00593">
    <property type="entry name" value="TonB_dep_Rec_b-barrel"/>
    <property type="match status" value="1"/>
</dbReference>
<evidence type="ECO:0000259" key="14">
    <source>
        <dbReference type="Pfam" id="PF00593"/>
    </source>
</evidence>
<evidence type="ECO:0000256" key="6">
    <source>
        <dbReference type="ARBA" id="ARBA00022729"/>
    </source>
</evidence>
<evidence type="ECO:0000256" key="9">
    <source>
        <dbReference type="ARBA" id="ARBA00023237"/>
    </source>
</evidence>
<sequence length="703" mass="77371">MLPKRFKISSTSLAVVTVLTSSAVFSAESEDTEIERVTVWSTTVNASSMYLKEEAIASKQADHISDLLRSIPGVDVGGAHSLNQRITIRSMDDKDLDISIDGAKQNNYMYHHMGNLQIHADILKSVDIDVGNNSVINGGLGGSVRFETKQARDLLQSGERFGGRVQVGAGDNSGQTYSATAYGLMTDSVDFLGYYNLVNRENYEVGGGEITDSNGDVIEGTDGTVRGLEGELDDALIKFGWEPSDNQRIQLSYEKYTDEGDYSYRPDMGLATDIAITESLNVPLLWPTKFTRDTLALNYELSLASSLIKAAAYSNTSELWRDETGYADNPDYAGWAAIVTGEAKNQGINLLGETTLTALWEHDFTYGFDYVKHDTDYSARYTASTDESAEESSNIAIFVQDRIAFNDYISLIPGLRYDQYSVDSKVVDNDFDNTAWALALAIQPTDDLVFNVSATELFKGPEIGEVFVGAGLYDTTNQEIEAETGVNYELAFAYQFEAFGDDNISLGATVFKTEINDYIYDYATAPATSGGRYWKDNIGDMDIEGYEAYINYLNGGFSGSVTYSSAESELQAFEQYSELDGARLDRQQGDTVSATLGYALDDMGLSFNWELLYADDVPAGLDLDGASLDNSKQGYTVHNINARWDITAVEGLTIIAGVDNLFDEYYASQSSRTGVSFHPRFGELYLQDFEPGRNIKATVSYQF</sequence>
<proteinExistence type="inferred from homology"/>
<keyword evidence="8 10" id="KW-0472">Membrane</keyword>
<feature type="domain" description="TonB-dependent receptor plug" evidence="15">
    <location>
        <begin position="46"/>
        <end position="139"/>
    </location>
</feature>
<keyword evidence="3 10" id="KW-0813">Transport</keyword>
<dbReference type="InterPro" id="IPR010917">
    <property type="entry name" value="TonB_rcpt_CS"/>
</dbReference>
<evidence type="ECO:0000256" key="10">
    <source>
        <dbReference type="PROSITE-ProRule" id="PRU01360"/>
    </source>
</evidence>
<dbReference type="PROSITE" id="PS52016">
    <property type="entry name" value="TONB_DEPENDENT_REC_3"/>
    <property type="match status" value="1"/>
</dbReference>
<keyword evidence="17" id="KW-1185">Reference proteome</keyword>
<dbReference type="InterPro" id="IPR037066">
    <property type="entry name" value="Plug_dom_sf"/>
</dbReference>
<evidence type="ECO:0000256" key="8">
    <source>
        <dbReference type="ARBA" id="ARBA00023136"/>
    </source>
</evidence>
<feature type="chain" id="PRO_5047513982" evidence="13">
    <location>
        <begin position="27"/>
        <end position="703"/>
    </location>
</feature>
<gene>
    <name evidence="16" type="ORF">SJ2017_4130</name>
</gene>
<feature type="signal peptide" evidence="13">
    <location>
        <begin position="1"/>
        <end position="26"/>
    </location>
</feature>
<evidence type="ECO:0000256" key="4">
    <source>
        <dbReference type="ARBA" id="ARBA00022452"/>
    </source>
</evidence>
<dbReference type="InterPro" id="IPR012910">
    <property type="entry name" value="Plug_dom"/>
</dbReference>
<protein>
    <submittedName>
        <fullName evidence="16">Fe-regulated protein B</fullName>
    </submittedName>
</protein>
<dbReference type="EMBL" id="CP020472">
    <property type="protein sequence ID" value="ARD24357.1"/>
    <property type="molecule type" value="Genomic_DNA"/>
</dbReference>